<feature type="domain" description="AB hydrolase-1" evidence="1">
    <location>
        <begin position="17"/>
        <end position="181"/>
    </location>
</feature>
<accession>A0A9D7K265</accession>
<evidence type="ECO:0000259" key="1">
    <source>
        <dbReference type="Pfam" id="PF12697"/>
    </source>
</evidence>
<evidence type="ECO:0000313" key="2">
    <source>
        <dbReference type="EMBL" id="MBK8524004.1"/>
    </source>
</evidence>
<comment type="caution">
    <text evidence="2">The sequence shown here is derived from an EMBL/GenBank/DDBJ whole genome shotgun (WGS) entry which is preliminary data.</text>
</comment>
<gene>
    <name evidence="2" type="ORF">IPL58_07685</name>
</gene>
<dbReference type="Pfam" id="PF12697">
    <property type="entry name" value="Abhydrolase_6"/>
    <property type="match status" value="1"/>
</dbReference>
<dbReference type="SUPFAM" id="SSF53474">
    <property type="entry name" value="alpha/beta-Hydrolases"/>
    <property type="match status" value="1"/>
</dbReference>
<keyword evidence="2" id="KW-0378">Hydrolase</keyword>
<organism evidence="2 3">
    <name type="scientific">Candidatus Proximibacter danicus</name>
    <dbReference type="NCBI Taxonomy" id="2954365"/>
    <lineage>
        <taxon>Bacteria</taxon>
        <taxon>Pseudomonadati</taxon>
        <taxon>Pseudomonadota</taxon>
        <taxon>Betaproteobacteria</taxon>
        <taxon>Candidatus Proximibacter</taxon>
    </lineage>
</organism>
<dbReference type="Gene3D" id="3.40.50.1820">
    <property type="entry name" value="alpha/beta hydrolase"/>
    <property type="match status" value="1"/>
</dbReference>
<evidence type="ECO:0000313" key="3">
    <source>
        <dbReference type="Proteomes" id="UP000886689"/>
    </source>
</evidence>
<dbReference type="GO" id="GO:0016787">
    <property type="term" value="F:hydrolase activity"/>
    <property type="evidence" value="ECO:0007669"/>
    <property type="project" value="UniProtKB-KW"/>
</dbReference>
<protein>
    <submittedName>
        <fullName evidence="2">Alpha/beta fold hydrolase</fullName>
    </submittedName>
</protein>
<dbReference type="Proteomes" id="UP000886689">
    <property type="component" value="Unassembled WGS sequence"/>
</dbReference>
<name>A0A9D7K265_9PROT</name>
<dbReference type="InterPro" id="IPR000073">
    <property type="entry name" value="AB_hydrolase_1"/>
</dbReference>
<proteinExistence type="predicted"/>
<dbReference type="AlphaFoldDB" id="A0A9D7K265"/>
<sequence>MSTLRTVDLVRGGDTLLVLLPGAYMQPENFVAAGFLAALESRQLALDLRIVALDVATITGSNALLMLQQQILDPARADYRHVWLGGISLGGLLALCQAADQPQTVDGLCLLAPYPGSRLTANAIARAGGLAAWEASPEQLADPEFRAWRWLKSPPVTLPVFVGHGTEDRFADGMRRIAERFPVAARCTVPGDHDWPAWQQLWEHFLDRFLDHCAAPDKR</sequence>
<reference evidence="2" key="1">
    <citation type="submission" date="2020-10" db="EMBL/GenBank/DDBJ databases">
        <title>Connecting structure to function with the recovery of over 1000 high-quality activated sludge metagenome-assembled genomes encoding full-length rRNA genes using long-read sequencing.</title>
        <authorList>
            <person name="Singleton C.M."/>
            <person name="Petriglieri F."/>
            <person name="Kristensen J.M."/>
            <person name="Kirkegaard R.H."/>
            <person name="Michaelsen T.Y."/>
            <person name="Andersen M.H."/>
            <person name="Karst S.M."/>
            <person name="Dueholm M.S."/>
            <person name="Nielsen P.H."/>
            <person name="Albertsen M."/>
        </authorList>
    </citation>
    <scope>NUCLEOTIDE SEQUENCE</scope>
    <source>
        <strain evidence="2">Hirt_18-Q3-R61-65_BATAC.395</strain>
    </source>
</reference>
<dbReference type="EMBL" id="JADJUC010000006">
    <property type="protein sequence ID" value="MBK8524004.1"/>
    <property type="molecule type" value="Genomic_DNA"/>
</dbReference>
<dbReference type="InterPro" id="IPR029058">
    <property type="entry name" value="AB_hydrolase_fold"/>
</dbReference>